<evidence type="ECO:0000256" key="1">
    <source>
        <dbReference type="SAM" id="Coils"/>
    </source>
</evidence>
<evidence type="ECO:0000313" key="3">
    <source>
        <dbReference type="EMBL" id="GAA3590813.1"/>
    </source>
</evidence>
<dbReference type="EMBL" id="BAABCE010000027">
    <property type="protein sequence ID" value="GAA3590813.1"/>
    <property type="molecule type" value="Genomic_DNA"/>
</dbReference>
<evidence type="ECO:0000256" key="2">
    <source>
        <dbReference type="SAM" id="MobiDB-lite"/>
    </source>
</evidence>
<comment type="caution">
    <text evidence="3">The sequence shown here is derived from an EMBL/GenBank/DDBJ whole genome shotgun (WGS) entry which is preliminary data.</text>
</comment>
<feature type="compositionally biased region" description="Basic and acidic residues" evidence="2">
    <location>
        <begin position="1"/>
        <end position="10"/>
    </location>
</feature>
<feature type="coiled-coil region" evidence="1">
    <location>
        <begin position="58"/>
        <end position="85"/>
    </location>
</feature>
<accession>A0ABP6YX24</accession>
<evidence type="ECO:0008006" key="5">
    <source>
        <dbReference type="Google" id="ProtNLM"/>
    </source>
</evidence>
<keyword evidence="4" id="KW-1185">Reference proteome</keyword>
<evidence type="ECO:0000313" key="4">
    <source>
        <dbReference type="Proteomes" id="UP001500707"/>
    </source>
</evidence>
<dbReference type="RefSeq" id="WP_346186319.1">
    <property type="nucleotide sequence ID" value="NZ_BAABCE010000027.1"/>
</dbReference>
<dbReference type="Proteomes" id="UP001500707">
    <property type="component" value="Unassembled WGS sequence"/>
</dbReference>
<keyword evidence="1" id="KW-0175">Coiled coil</keyword>
<feature type="region of interest" description="Disordered" evidence="2">
    <location>
        <begin position="1"/>
        <end position="27"/>
    </location>
</feature>
<proteinExistence type="predicted"/>
<protein>
    <recommendedName>
        <fullName evidence="5">DUF222 domain-containing protein</fullName>
    </recommendedName>
</protein>
<reference evidence="4" key="1">
    <citation type="journal article" date="2019" name="Int. J. Syst. Evol. Microbiol.">
        <title>The Global Catalogue of Microorganisms (GCM) 10K type strain sequencing project: providing services to taxonomists for standard genome sequencing and annotation.</title>
        <authorList>
            <consortium name="The Broad Institute Genomics Platform"/>
            <consortium name="The Broad Institute Genome Sequencing Center for Infectious Disease"/>
            <person name="Wu L."/>
            <person name="Ma J."/>
        </authorList>
    </citation>
    <scope>NUCLEOTIDE SEQUENCE [LARGE SCALE GENOMIC DNA]</scope>
    <source>
        <strain evidence="4">JCM 17656</strain>
    </source>
</reference>
<name>A0ABP6YX24_9ACTN</name>
<sequence>MTDRPRHLDAAEEANAKNAALPKEERLSTEAANAPYLRIQLAYALQRAEDAEAKTGPTDALEQRLAAMEKLAAAWQKEAERARKDSAVPADMADVAEMRIWDALERPLTMEEVAEHIKILRSSRLLAAEALHVCADTWNDAKKRLTALHAPVQHMGRTWCAECSVRRRTGPKTDEWVAFIPHPCPTIDAFENKEPSA</sequence>
<organism evidence="3 4">
    <name type="scientific">Streptomyces osmaniensis</name>
    <dbReference type="NCBI Taxonomy" id="593134"/>
    <lineage>
        <taxon>Bacteria</taxon>
        <taxon>Bacillati</taxon>
        <taxon>Actinomycetota</taxon>
        <taxon>Actinomycetes</taxon>
        <taxon>Kitasatosporales</taxon>
        <taxon>Streptomycetaceae</taxon>
        <taxon>Streptomyces</taxon>
    </lineage>
</organism>
<gene>
    <name evidence="3" type="ORF">GCM10022295_85590</name>
</gene>